<dbReference type="EMBL" id="NEVU01000003">
    <property type="protein sequence ID" value="OZI71997.1"/>
    <property type="molecule type" value="Genomic_DNA"/>
</dbReference>
<proteinExistence type="predicted"/>
<evidence type="ECO:0000259" key="5">
    <source>
        <dbReference type="Pfam" id="PF02656"/>
    </source>
</evidence>
<gene>
    <name evidence="6" type="ORF">CAL22_19665</name>
</gene>
<keyword evidence="4" id="KW-0472">Membrane</keyword>
<organism evidence="6 7">
    <name type="scientific">Bordetella genomosp. 12</name>
    <dbReference type="NCBI Taxonomy" id="463035"/>
    <lineage>
        <taxon>Bacteria</taxon>
        <taxon>Pseudomonadati</taxon>
        <taxon>Pseudomonadota</taxon>
        <taxon>Betaproteobacteria</taxon>
        <taxon>Burkholderiales</taxon>
        <taxon>Alcaligenaceae</taxon>
        <taxon>Bordetella</taxon>
    </lineage>
</organism>
<protein>
    <recommendedName>
        <fullName evidence="5">DUF202 domain-containing protein</fullName>
    </recommendedName>
</protein>
<evidence type="ECO:0000256" key="3">
    <source>
        <dbReference type="ARBA" id="ARBA00022989"/>
    </source>
</evidence>
<evidence type="ECO:0000256" key="4">
    <source>
        <dbReference type="ARBA" id="ARBA00023136"/>
    </source>
</evidence>
<accession>A0A261VDT3</accession>
<comment type="subcellular location">
    <subcellularLocation>
        <location evidence="1">Endomembrane system</location>
        <topology evidence="1">Multi-pass membrane protein</topology>
    </subcellularLocation>
</comment>
<keyword evidence="2" id="KW-0812">Transmembrane</keyword>
<dbReference type="Pfam" id="PF02656">
    <property type="entry name" value="DUF202"/>
    <property type="match status" value="1"/>
</dbReference>
<dbReference type="GO" id="GO:0012505">
    <property type="term" value="C:endomembrane system"/>
    <property type="evidence" value="ECO:0007669"/>
    <property type="project" value="UniProtKB-SubCell"/>
</dbReference>
<evidence type="ECO:0000313" key="6">
    <source>
        <dbReference type="EMBL" id="OZI71997.1"/>
    </source>
</evidence>
<dbReference type="AlphaFoldDB" id="A0A261VDT3"/>
<name>A0A261VDT3_9BORD</name>
<reference evidence="7" key="1">
    <citation type="submission" date="2017-05" db="EMBL/GenBank/DDBJ databases">
        <title>Complete and WGS of Bordetella genogroups.</title>
        <authorList>
            <person name="Spilker T."/>
            <person name="Lipuma J."/>
        </authorList>
    </citation>
    <scope>NUCLEOTIDE SEQUENCE [LARGE SCALE GENOMIC DNA]</scope>
    <source>
        <strain evidence="7">AU6712</strain>
    </source>
</reference>
<keyword evidence="3" id="KW-1133">Transmembrane helix</keyword>
<evidence type="ECO:0000313" key="7">
    <source>
        <dbReference type="Proteomes" id="UP000216429"/>
    </source>
</evidence>
<dbReference type="Proteomes" id="UP000216429">
    <property type="component" value="Unassembled WGS sequence"/>
</dbReference>
<comment type="caution">
    <text evidence="6">The sequence shown here is derived from an EMBL/GenBank/DDBJ whole genome shotgun (WGS) entry which is preliminary data.</text>
</comment>
<evidence type="ECO:0000256" key="2">
    <source>
        <dbReference type="ARBA" id="ARBA00022692"/>
    </source>
</evidence>
<evidence type="ECO:0000256" key="1">
    <source>
        <dbReference type="ARBA" id="ARBA00004127"/>
    </source>
</evidence>
<sequence length="94" mass="10017">MLAWVRTSLAIIGTTLLADRAIAQMGSSALAVLVLQVRSAASISYGRRRVRTQAAGVDLRGALCILPNSGRHHDAGMGDRVWAWRCGGAFVSRP</sequence>
<feature type="domain" description="DUF202" evidence="5">
    <location>
        <begin position="2"/>
        <end position="53"/>
    </location>
</feature>
<dbReference type="InterPro" id="IPR003807">
    <property type="entry name" value="DUF202"/>
</dbReference>
<keyword evidence="7" id="KW-1185">Reference proteome</keyword>